<feature type="domain" description="FAD-binding" evidence="6">
    <location>
        <begin position="7"/>
        <end position="357"/>
    </location>
</feature>
<keyword evidence="8" id="KW-1185">Reference proteome</keyword>
<evidence type="ECO:0000256" key="3">
    <source>
        <dbReference type="ARBA" id="ARBA00022827"/>
    </source>
</evidence>
<dbReference type="Pfam" id="PF01494">
    <property type="entry name" value="FAD_binding_3"/>
    <property type="match status" value="1"/>
</dbReference>
<evidence type="ECO:0000259" key="6">
    <source>
        <dbReference type="Pfam" id="PF01494"/>
    </source>
</evidence>
<gene>
    <name evidence="7" type="ORF">GCM10016234_05470</name>
</gene>
<dbReference type="GO" id="GO:0071949">
    <property type="term" value="F:FAD binding"/>
    <property type="evidence" value="ECO:0007669"/>
    <property type="project" value="InterPro"/>
</dbReference>
<name>A0A8J3DS21_9HYPH</name>
<dbReference type="InterPro" id="IPR002938">
    <property type="entry name" value="FAD-bd"/>
</dbReference>
<evidence type="ECO:0000313" key="7">
    <source>
        <dbReference type="EMBL" id="GHD07244.1"/>
    </source>
</evidence>
<evidence type="ECO:0000256" key="1">
    <source>
        <dbReference type="ARBA" id="ARBA00001974"/>
    </source>
</evidence>
<dbReference type="Gene3D" id="3.50.50.60">
    <property type="entry name" value="FAD/NAD(P)-binding domain"/>
    <property type="match status" value="1"/>
</dbReference>
<keyword evidence="5" id="KW-0503">Monooxygenase</keyword>
<evidence type="ECO:0000256" key="2">
    <source>
        <dbReference type="ARBA" id="ARBA00022630"/>
    </source>
</evidence>
<dbReference type="InterPro" id="IPR036188">
    <property type="entry name" value="FAD/NAD-bd_sf"/>
</dbReference>
<dbReference type="PANTHER" id="PTHR13789:SF318">
    <property type="entry name" value="GERANYLGERANYL DIPHOSPHATE REDUCTASE"/>
    <property type="match status" value="1"/>
</dbReference>
<dbReference type="Proteomes" id="UP000630142">
    <property type="component" value="Unassembled WGS sequence"/>
</dbReference>
<reference evidence="7" key="1">
    <citation type="journal article" date="2014" name="Int. J. Syst. Evol. Microbiol.">
        <title>Complete genome sequence of Corynebacterium casei LMG S-19264T (=DSM 44701T), isolated from a smear-ripened cheese.</title>
        <authorList>
            <consortium name="US DOE Joint Genome Institute (JGI-PGF)"/>
            <person name="Walter F."/>
            <person name="Albersmeier A."/>
            <person name="Kalinowski J."/>
            <person name="Ruckert C."/>
        </authorList>
    </citation>
    <scope>NUCLEOTIDE SEQUENCE</scope>
    <source>
        <strain evidence="7">KCTC 42249</strain>
    </source>
</reference>
<protein>
    <submittedName>
        <fullName evidence="7">Salicylate hydroxylase</fullName>
    </submittedName>
</protein>
<dbReference type="PRINTS" id="PR00420">
    <property type="entry name" value="RNGMNOXGNASE"/>
</dbReference>
<keyword evidence="3" id="KW-0274">FAD</keyword>
<dbReference type="PANTHER" id="PTHR13789">
    <property type="entry name" value="MONOOXYGENASE"/>
    <property type="match status" value="1"/>
</dbReference>
<sequence>MDSADRTILIAGGGIAGLTAALALAAEGFSVRLFEATHEFGEVGAGLQLSPNATHILRRLGVLDHLLPHAVAPTGVVLRDATTLRQLAEIPISDSTDRYGAPYLVAHRAAIQQALLATVKAEPRITVEKGAQVLGAEFGAEDVTLSLVRDNSTATIKGALLVGADGVWSSLRRFAHQGQPAESVFSGMTAWRTTIDRATAEALGIADIIRFDKVSTFLDPAAHLVAYPLSAGHALNLVAITRGTVGTQGWSQTDGKGALSGFLSRLAAPLRPLQTLPAWTRWPLYGAPSGLKWTGHRLALTGDAAHAMLPFAAQGAAMAIEDATVLATRLAQHPGDVARALSAYEAERRPRVDRVLARGRLNRLAWHAAGPIAFGRDMVLRLKGPQSLSRDLDWLYGWKEPRASR</sequence>
<evidence type="ECO:0000256" key="5">
    <source>
        <dbReference type="ARBA" id="ARBA00023033"/>
    </source>
</evidence>
<keyword evidence="4" id="KW-0560">Oxidoreductase</keyword>
<dbReference type="RefSeq" id="WP_189501480.1">
    <property type="nucleotide sequence ID" value="NZ_BMZQ01000001.1"/>
</dbReference>
<proteinExistence type="predicted"/>
<comment type="cofactor">
    <cofactor evidence="1">
        <name>FAD</name>
        <dbReference type="ChEBI" id="CHEBI:57692"/>
    </cofactor>
</comment>
<dbReference type="InterPro" id="IPR050493">
    <property type="entry name" value="FAD-dep_Monooxygenase_BioMet"/>
</dbReference>
<dbReference type="SUPFAM" id="SSF51905">
    <property type="entry name" value="FAD/NAD(P)-binding domain"/>
    <property type="match status" value="1"/>
</dbReference>
<organism evidence="7 8">
    <name type="scientific">Tianweitania populi</name>
    <dbReference type="NCBI Taxonomy" id="1607949"/>
    <lineage>
        <taxon>Bacteria</taxon>
        <taxon>Pseudomonadati</taxon>
        <taxon>Pseudomonadota</taxon>
        <taxon>Alphaproteobacteria</taxon>
        <taxon>Hyphomicrobiales</taxon>
        <taxon>Phyllobacteriaceae</taxon>
        <taxon>Tianweitania</taxon>
    </lineage>
</organism>
<reference evidence="7" key="2">
    <citation type="submission" date="2020-09" db="EMBL/GenBank/DDBJ databases">
        <authorList>
            <person name="Sun Q."/>
            <person name="Kim S."/>
        </authorList>
    </citation>
    <scope>NUCLEOTIDE SEQUENCE</scope>
    <source>
        <strain evidence="7">KCTC 42249</strain>
    </source>
</reference>
<dbReference type="SUPFAM" id="SSF54373">
    <property type="entry name" value="FAD-linked reductases, C-terminal domain"/>
    <property type="match status" value="1"/>
</dbReference>
<evidence type="ECO:0000256" key="4">
    <source>
        <dbReference type="ARBA" id="ARBA00023002"/>
    </source>
</evidence>
<evidence type="ECO:0000313" key="8">
    <source>
        <dbReference type="Proteomes" id="UP000630142"/>
    </source>
</evidence>
<dbReference type="AlphaFoldDB" id="A0A8J3DS21"/>
<accession>A0A8J3DS21</accession>
<dbReference type="GO" id="GO:0004497">
    <property type="term" value="F:monooxygenase activity"/>
    <property type="evidence" value="ECO:0007669"/>
    <property type="project" value="UniProtKB-KW"/>
</dbReference>
<dbReference type="EMBL" id="BMZQ01000001">
    <property type="protein sequence ID" value="GHD07244.1"/>
    <property type="molecule type" value="Genomic_DNA"/>
</dbReference>
<comment type="caution">
    <text evidence="7">The sequence shown here is derived from an EMBL/GenBank/DDBJ whole genome shotgun (WGS) entry which is preliminary data.</text>
</comment>
<keyword evidence="2" id="KW-0285">Flavoprotein</keyword>